<evidence type="ECO:0000313" key="1">
    <source>
        <dbReference type="EMBL" id="EPB81141.1"/>
    </source>
</evidence>
<sequence length="162" mass="17475">MLLENTAFQGLLDRIVELFLASNNLAADSPDAACAYGGAGPGGADTGHRKARYQAQISCPQRELGQLLGNTKASIPGTAVKLIELGDILSEARSLYQHLYTPPPDVIDLAAVNSVFKNNIPVEVKLREADADRLIEPLSITDPFIPCWIIVPTTAHLLVWMV</sequence>
<evidence type="ECO:0000313" key="2">
    <source>
        <dbReference type="Proteomes" id="UP000014254"/>
    </source>
</evidence>
<gene>
    <name evidence="1" type="ORF">HMPREF1544_12163</name>
</gene>
<proteinExistence type="predicted"/>
<organism evidence="1 2">
    <name type="scientific">Mucor circinelloides f. circinelloides (strain 1006PhL)</name>
    <name type="common">Mucormycosis agent</name>
    <name type="synonym">Calyptromyces circinelloides</name>
    <dbReference type="NCBI Taxonomy" id="1220926"/>
    <lineage>
        <taxon>Eukaryota</taxon>
        <taxon>Fungi</taxon>
        <taxon>Fungi incertae sedis</taxon>
        <taxon>Mucoromycota</taxon>
        <taxon>Mucoromycotina</taxon>
        <taxon>Mucoromycetes</taxon>
        <taxon>Mucorales</taxon>
        <taxon>Mucorineae</taxon>
        <taxon>Mucoraceae</taxon>
        <taxon>Mucor</taxon>
    </lineage>
</organism>
<dbReference type="EMBL" id="KE124207">
    <property type="protein sequence ID" value="EPB81141.1"/>
    <property type="molecule type" value="Genomic_DNA"/>
</dbReference>
<name>S2IU16_MUCC1</name>
<accession>S2IU16</accession>
<dbReference type="InParanoid" id="S2IU16"/>
<dbReference type="Proteomes" id="UP000014254">
    <property type="component" value="Unassembled WGS sequence"/>
</dbReference>
<dbReference type="AlphaFoldDB" id="S2IU16"/>
<reference evidence="2" key="1">
    <citation type="submission" date="2013-05" db="EMBL/GenBank/DDBJ databases">
        <title>The Genome sequence of Mucor circinelloides f. circinelloides 1006PhL.</title>
        <authorList>
            <consortium name="The Broad Institute Genomics Platform"/>
            <person name="Cuomo C."/>
            <person name="Earl A."/>
            <person name="Findley K."/>
            <person name="Lee S.C."/>
            <person name="Walker B."/>
            <person name="Young S."/>
            <person name="Zeng Q."/>
            <person name="Gargeya S."/>
            <person name="Fitzgerald M."/>
            <person name="Haas B."/>
            <person name="Abouelleil A."/>
            <person name="Allen A.W."/>
            <person name="Alvarado L."/>
            <person name="Arachchi H.M."/>
            <person name="Berlin A.M."/>
            <person name="Chapman S.B."/>
            <person name="Gainer-Dewar J."/>
            <person name="Goldberg J."/>
            <person name="Griggs A."/>
            <person name="Gujja S."/>
            <person name="Hansen M."/>
            <person name="Howarth C."/>
            <person name="Imamovic A."/>
            <person name="Ireland A."/>
            <person name="Larimer J."/>
            <person name="McCowan C."/>
            <person name="Murphy C."/>
            <person name="Pearson M."/>
            <person name="Poon T.W."/>
            <person name="Priest M."/>
            <person name="Roberts A."/>
            <person name="Saif S."/>
            <person name="Shea T."/>
            <person name="Sisk P."/>
            <person name="Sykes S."/>
            <person name="Wortman J."/>
            <person name="Nusbaum C."/>
            <person name="Birren B."/>
        </authorList>
    </citation>
    <scope>NUCLEOTIDE SEQUENCE [LARGE SCALE GENOMIC DNA]</scope>
    <source>
        <strain evidence="2">1006PhL</strain>
    </source>
</reference>
<dbReference type="VEuPathDB" id="FungiDB:HMPREF1544_12163"/>
<protein>
    <submittedName>
        <fullName evidence="1">Uncharacterized protein</fullName>
    </submittedName>
</protein>
<keyword evidence="2" id="KW-1185">Reference proteome</keyword>